<keyword evidence="3" id="KW-1185">Reference proteome</keyword>
<dbReference type="Pfam" id="PF05721">
    <property type="entry name" value="PhyH"/>
    <property type="match status" value="1"/>
</dbReference>
<dbReference type="PANTHER" id="PTHR31630">
    <property type="entry name" value="PHYTANOYL-COA DIOXYGENASE-RELATED-RELATED"/>
    <property type="match status" value="1"/>
</dbReference>
<dbReference type="SUPFAM" id="SSF51197">
    <property type="entry name" value="Clavaminate synthase-like"/>
    <property type="match status" value="1"/>
</dbReference>
<feature type="region of interest" description="Disordered" evidence="1">
    <location>
        <begin position="240"/>
        <end position="269"/>
    </location>
</feature>
<dbReference type="EMBL" id="CAKKNE010000004">
    <property type="protein sequence ID" value="CAH0374501.1"/>
    <property type="molecule type" value="Genomic_DNA"/>
</dbReference>
<evidence type="ECO:0000256" key="1">
    <source>
        <dbReference type="SAM" id="MobiDB-lite"/>
    </source>
</evidence>
<dbReference type="OrthoDB" id="445007at2759"/>
<protein>
    <recommendedName>
        <fullName evidence="4">Phytanoyl-CoA dioxygenase</fullName>
    </recommendedName>
</protein>
<accession>A0A8J2X4M8</accession>
<evidence type="ECO:0008006" key="4">
    <source>
        <dbReference type="Google" id="ProtNLM"/>
    </source>
</evidence>
<proteinExistence type="predicted"/>
<dbReference type="PANTHER" id="PTHR31630:SF6">
    <property type="entry name" value="PHYTANOYL-COA DIOXYGENASE-RELATED"/>
    <property type="match status" value="1"/>
</dbReference>
<gene>
    <name evidence="2" type="ORF">PECAL_4P17870</name>
</gene>
<sequence>MMAAADCTWPQRTRPLRQLTDDQYAAWERDGYVVLPGIVPLDLCENAAAAIRRFIGADDSRPVSWYTNTDDIYDATLSPRPAHGPCGMVQLYHHATLWALRQHPAIHACFADVYGTERLYVTCDRAHFKPPQSAAHPAWSDAGPVHSGLHWDVDVKNTPVPFSVQGVVYLEETRAETGALRVVPSCRGRIATVDDSEAVAVEGPAGSLVLWHSATKHGPGRNTSDRPRVSAYVAMLPVDASPFLGDRPPDTALSLSDSGTLKYDEDPRRPRLSRDARIDRWRRRLPLLDEDPRESQLDRAPPGEEDGEPFGGLTPLGRRLVGLDEWSSS</sequence>
<evidence type="ECO:0000313" key="3">
    <source>
        <dbReference type="Proteomes" id="UP000789595"/>
    </source>
</evidence>
<feature type="region of interest" description="Disordered" evidence="1">
    <location>
        <begin position="287"/>
        <end position="329"/>
    </location>
</feature>
<organism evidence="2 3">
    <name type="scientific">Pelagomonas calceolata</name>
    <dbReference type="NCBI Taxonomy" id="35677"/>
    <lineage>
        <taxon>Eukaryota</taxon>
        <taxon>Sar</taxon>
        <taxon>Stramenopiles</taxon>
        <taxon>Ochrophyta</taxon>
        <taxon>Pelagophyceae</taxon>
        <taxon>Pelagomonadales</taxon>
        <taxon>Pelagomonadaceae</taxon>
        <taxon>Pelagomonas</taxon>
    </lineage>
</organism>
<reference evidence="2" key="1">
    <citation type="submission" date="2021-11" db="EMBL/GenBank/DDBJ databases">
        <authorList>
            <consortium name="Genoscope - CEA"/>
            <person name="William W."/>
        </authorList>
    </citation>
    <scope>NUCLEOTIDE SEQUENCE</scope>
</reference>
<evidence type="ECO:0000313" key="2">
    <source>
        <dbReference type="EMBL" id="CAH0374501.1"/>
    </source>
</evidence>
<dbReference type="Proteomes" id="UP000789595">
    <property type="component" value="Unassembled WGS sequence"/>
</dbReference>
<comment type="caution">
    <text evidence="2">The sequence shown here is derived from an EMBL/GenBank/DDBJ whole genome shotgun (WGS) entry which is preliminary data.</text>
</comment>
<dbReference type="InterPro" id="IPR008775">
    <property type="entry name" value="Phytyl_CoA_dOase-like"/>
</dbReference>
<name>A0A8J2X4M8_9STRA</name>
<dbReference type="AlphaFoldDB" id="A0A8J2X4M8"/>
<dbReference type="Gene3D" id="2.60.120.620">
    <property type="entry name" value="q2cbj1_9rhob like domain"/>
    <property type="match status" value="1"/>
</dbReference>